<dbReference type="InterPro" id="IPR037359">
    <property type="entry name" value="NST/OST"/>
</dbReference>
<dbReference type="EMBL" id="PZKE01000001">
    <property type="protein sequence ID" value="PTE16386.1"/>
    <property type="molecule type" value="Genomic_DNA"/>
</dbReference>
<sequence>MLASIMVLPNVLGIGAQKAGTSWLHENLKSNPGAWLPPFKELHFFDHKFIPDHRRWTGGHVKRGLRIARENAALAEDTDMLAYLETISEPPLLTRRWYRQVFKPCPKSRVGIDITPEYSSLPPEGVEFVRDVLGPDLKMIYIIRDPVDRALSQMRMYMGRRKRVPEAPEDWAEFLDHPDLRDRGNYLSHIPRWESVFPQENFLFLPYGMIATDPIGFLRRVESFCGLPAADYPRSEEKIYRGPTVEVPQHIRDTLADMLADQVAFLKTRFSADFVHATSAPASRGGQG</sequence>
<accession>A0A2T4JES0</accession>
<dbReference type="InterPro" id="IPR027417">
    <property type="entry name" value="P-loop_NTPase"/>
</dbReference>
<keyword evidence="1 4" id="KW-0808">Transferase</keyword>
<evidence type="ECO:0000259" key="3">
    <source>
        <dbReference type="Pfam" id="PF00685"/>
    </source>
</evidence>
<reference evidence="4 5" key="1">
    <citation type="submission" date="2018-03" db="EMBL/GenBank/DDBJ databases">
        <title>Rhodobacter blasticus.</title>
        <authorList>
            <person name="Meyer T.E."/>
            <person name="Miller S."/>
            <person name="Lodha T."/>
            <person name="Gandham S."/>
            <person name="Chintalapati S."/>
            <person name="Chintalapati V.R."/>
        </authorList>
    </citation>
    <scope>NUCLEOTIDE SEQUENCE [LARGE SCALE GENOMIC DNA]</scope>
    <source>
        <strain evidence="4 5">DSM 2131</strain>
    </source>
</reference>
<dbReference type="SUPFAM" id="SSF52540">
    <property type="entry name" value="P-loop containing nucleoside triphosphate hydrolases"/>
    <property type="match status" value="1"/>
</dbReference>
<dbReference type="PANTHER" id="PTHR10605">
    <property type="entry name" value="HEPARAN SULFATE SULFOTRANSFERASE"/>
    <property type="match status" value="1"/>
</dbReference>
<protein>
    <submittedName>
        <fullName evidence="4">Sulfotransferase</fullName>
    </submittedName>
</protein>
<keyword evidence="5" id="KW-1185">Reference proteome</keyword>
<evidence type="ECO:0000256" key="2">
    <source>
        <dbReference type="ARBA" id="ARBA00023180"/>
    </source>
</evidence>
<dbReference type="PANTHER" id="PTHR10605:SF56">
    <property type="entry name" value="BIFUNCTIONAL HEPARAN SULFATE N-DEACETYLASE_N-SULFOTRANSFERASE"/>
    <property type="match status" value="1"/>
</dbReference>
<dbReference type="Pfam" id="PF00685">
    <property type="entry name" value="Sulfotransfer_1"/>
    <property type="match status" value="1"/>
</dbReference>
<evidence type="ECO:0000313" key="4">
    <source>
        <dbReference type="EMBL" id="PTE16386.1"/>
    </source>
</evidence>
<name>A0A2T4JES0_FUSBL</name>
<comment type="caution">
    <text evidence="4">The sequence shown here is derived from an EMBL/GenBank/DDBJ whole genome shotgun (WGS) entry which is preliminary data.</text>
</comment>
<dbReference type="GO" id="GO:0008146">
    <property type="term" value="F:sulfotransferase activity"/>
    <property type="evidence" value="ECO:0007669"/>
    <property type="project" value="InterPro"/>
</dbReference>
<dbReference type="AlphaFoldDB" id="A0A2T4JES0"/>
<proteinExistence type="predicted"/>
<dbReference type="Gene3D" id="3.40.50.300">
    <property type="entry name" value="P-loop containing nucleotide triphosphate hydrolases"/>
    <property type="match status" value="1"/>
</dbReference>
<evidence type="ECO:0000313" key="5">
    <source>
        <dbReference type="Proteomes" id="UP000241362"/>
    </source>
</evidence>
<dbReference type="Proteomes" id="UP000241362">
    <property type="component" value="Unassembled WGS sequence"/>
</dbReference>
<dbReference type="InterPro" id="IPR000863">
    <property type="entry name" value="Sulfotransferase_dom"/>
</dbReference>
<keyword evidence="2" id="KW-0325">Glycoprotein</keyword>
<evidence type="ECO:0000256" key="1">
    <source>
        <dbReference type="ARBA" id="ARBA00022679"/>
    </source>
</evidence>
<feature type="domain" description="Sulfotransferase" evidence="3">
    <location>
        <begin position="10"/>
        <end position="230"/>
    </location>
</feature>
<organism evidence="4 5">
    <name type="scientific">Fuscovulum blasticum DSM 2131</name>
    <dbReference type="NCBI Taxonomy" id="1188250"/>
    <lineage>
        <taxon>Bacteria</taxon>
        <taxon>Pseudomonadati</taxon>
        <taxon>Pseudomonadota</taxon>
        <taxon>Alphaproteobacteria</taxon>
        <taxon>Rhodobacterales</taxon>
        <taxon>Paracoccaceae</taxon>
        <taxon>Pseudogemmobacter</taxon>
    </lineage>
</organism>
<gene>
    <name evidence="4" type="ORF">C5F44_00550</name>
</gene>